<evidence type="ECO:0000256" key="7">
    <source>
        <dbReference type="PIRSR" id="PIRSR602403-1"/>
    </source>
</evidence>
<evidence type="ECO:0000256" key="1">
    <source>
        <dbReference type="ARBA" id="ARBA00001971"/>
    </source>
</evidence>
<dbReference type="Gene3D" id="1.10.630.10">
    <property type="entry name" value="Cytochrome P450"/>
    <property type="match status" value="1"/>
</dbReference>
<keyword evidence="4 7" id="KW-0479">Metal-binding</keyword>
<sequence length="457" mass="51617">MLALEHPPLPANAPALWKADDWPVIGALRFYTQRADMVLEATDFFSHSGSNTAELLTGLPLTKGDVERFGGFFIKSMTALLRHDNFVRNLHLLTRDARVMCEELLVADVVPGNPEWRVMNPFNVLYRLVYQMTMRTVGAEEVADNRALGDYTLAVFQDLEKRNSTAKVYLPWLPSPAHYLRMWDGFRLYRVFSRIIKERQSKGTAYHDSFQYLIDSGASVKDITGFEINSLFGGQINTGINAAWLPIFLSVTPQWKARVVAEVDGVISRHRTSPDQKVADVLEALSLDIWQTEFPLLVDMCLRESIRLTIRGSPMRKNVTDADVALDSHSEAAEVIPVGAYATYLLDLVHFNSDIYSDPLRFDPGRYEPDRAEDKKVPHAFLGWGSGRHPCLGTRFAKLEITLIMAHFFAFFEFELAADANATPTAKAPPLPNRNLHAVSRPEQPVYMRYKPRPGAF</sequence>
<dbReference type="SUPFAM" id="SSF48264">
    <property type="entry name" value="Cytochrome P450"/>
    <property type="match status" value="1"/>
</dbReference>
<reference evidence="8" key="1">
    <citation type="submission" date="2014-12" db="EMBL/GenBank/DDBJ databases">
        <title>Genome Sequence of Valsa Canker Pathogens Uncovers a Specific Adaption of Colonization on Woody Bark.</title>
        <authorList>
            <person name="Yin Z."/>
            <person name="Liu H."/>
            <person name="Gao X."/>
            <person name="Li Z."/>
            <person name="Song N."/>
            <person name="Ke X."/>
            <person name="Dai Q."/>
            <person name="Wu Y."/>
            <person name="Sun Y."/>
            <person name="Xu J.-R."/>
            <person name="Kang Z.K."/>
            <person name="Wang L."/>
            <person name="Huang L."/>
        </authorList>
    </citation>
    <scope>NUCLEOTIDE SEQUENCE [LARGE SCALE GENOMIC DNA]</scope>
    <source>
        <strain evidence="8">03-8</strain>
    </source>
</reference>
<dbReference type="OrthoDB" id="1055148at2759"/>
<dbReference type="InterPro" id="IPR050529">
    <property type="entry name" value="CYP450_sterol_14alpha_dmase"/>
</dbReference>
<keyword evidence="6" id="KW-0503">Monooxygenase</keyword>
<dbReference type="Pfam" id="PF00067">
    <property type="entry name" value="p450"/>
    <property type="match status" value="1"/>
</dbReference>
<evidence type="ECO:0000256" key="4">
    <source>
        <dbReference type="ARBA" id="ARBA00022723"/>
    </source>
</evidence>
<dbReference type="SMR" id="A0A194W1L0"/>
<keyword evidence="5 7" id="KW-0408">Iron</keyword>
<dbReference type="InterPro" id="IPR002403">
    <property type="entry name" value="Cyt_P450_E_grp-IV"/>
</dbReference>
<dbReference type="GO" id="GO:0005506">
    <property type="term" value="F:iron ion binding"/>
    <property type="evidence" value="ECO:0007669"/>
    <property type="project" value="InterPro"/>
</dbReference>
<keyword evidence="3 7" id="KW-0349">Heme</keyword>
<dbReference type="AlphaFoldDB" id="A0A194W1L0"/>
<comment type="similarity">
    <text evidence="2">Belongs to the cytochrome P450 family.</text>
</comment>
<evidence type="ECO:0000313" key="9">
    <source>
        <dbReference type="Proteomes" id="UP000078559"/>
    </source>
</evidence>
<protein>
    <submittedName>
        <fullName evidence="8">Obtusifoliol 14-alpha demethylase</fullName>
    </submittedName>
</protein>
<dbReference type="GO" id="GO:0016705">
    <property type="term" value="F:oxidoreductase activity, acting on paired donors, with incorporation or reduction of molecular oxygen"/>
    <property type="evidence" value="ECO:0007669"/>
    <property type="project" value="InterPro"/>
</dbReference>
<evidence type="ECO:0000256" key="3">
    <source>
        <dbReference type="ARBA" id="ARBA00022617"/>
    </source>
</evidence>
<feature type="binding site" description="axial binding residue" evidence="7">
    <location>
        <position position="391"/>
    </location>
    <ligand>
        <name>heme</name>
        <dbReference type="ChEBI" id="CHEBI:30413"/>
    </ligand>
    <ligandPart>
        <name>Fe</name>
        <dbReference type="ChEBI" id="CHEBI:18248"/>
    </ligandPart>
</feature>
<evidence type="ECO:0000256" key="6">
    <source>
        <dbReference type="ARBA" id="ARBA00023033"/>
    </source>
</evidence>
<dbReference type="GO" id="GO:0004497">
    <property type="term" value="F:monooxygenase activity"/>
    <property type="evidence" value="ECO:0007669"/>
    <property type="project" value="UniProtKB-KW"/>
</dbReference>
<dbReference type="InterPro" id="IPR001128">
    <property type="entry name" value="Cyt_P450"/>
</dbReference>
<dbReference type="PRINTS" id="PR00465">
    <property type="entry name" value="EP450IV"/>
</dbReference>
<proteinExistence type="inferred from homology"/>
<dbReference type="InterPro" id="IPR036396">
    <property type="entry name" value="Cyt_P450_sf"/>
</dbReference>
<evidence type="ECO:0000256" key="5">
    <source>
        <dbReference type="ARBA" id="ARBA00023004"/>
    </source>
</evidence>
<organism evidence="8 9">
    <name type="scientific">Cytospora mali</name>
    <name type="common">Apple Valsa canker fungus</name>
    <name type="synonym">Valsa mali</name>
    <dbReference type="NCBI Taxonomy" id="578113"/>
    <lineage>
        <taxon>Eukaryota</taxon>
        <taxon>Fungi</taxon>
        <taxon>Dikarya</taxon>
        <taxon>Ascomycota</taxon>
        <taxon>Pezizomycotina</taxon>
        <taxon>Sordariomycetes</taxon>
        <taxon>Sordariomycetidae</taxon>
        <taxon>Diaporthales</taxon>
        <taxon>Cytosporaceae</taxon>
        <taxon>Cytospora</taxon>
    </lineage>
</organism>
<gene>
    <name evidence="8" type="ORF">VM1G_05211</name>
</gene>
<dbReference type="PANTHER" id="PTHR24304:SF2">
    <property type="entry name" value="24-HYDROXYCHOLESTEROL 7-ALPHA-HYDROXYLASE"/>
    <property type="match status" value="1"/>
</dbReference>
<evidence type="ECO:0000256" key="2">
    <source>
        <dbReference type="ARBA" id="ARBA00010617"/>
    </source>
</evidence>
<name>A0A194W1L0_CYTMA</name>
<comment type="cofactor">
    <cofactor evidence="1 7">
        <name>heme</name>
        <dbReference type="ChEBI" id="CHEBI:30413"/>
    </cofactor>
</comment>
<keyword evidence="6" id="KW-0560">Oxidoreductase</keyword>
<dbReference type="PANTHER" id="PTHR24304">
    <property type="entry name" value="CYTOCHROME P450 FAMILY 7"/>
    <property type="match status" value="1"/>
</dbReference>
<accession>A0A194W1L0</accession>
<evidence type="ECO:0000313" key="8">
    <source>
        <dbReference type="EMBL" id="KUI69915.1"/>
    </source>
</evidence>
<dbReference type="GO" id="GO:0020037">
    <property type="term" value="F:heme binding"/>
    <property type="evidence" value="ECO:0007669"/>
    <property type="project" value="InterPro"/>
</dbReference>
<keyword evidence="9" id="KW-1185">Reference proteome</keyword>
<dbReference type="Proteomes" id="UP000078559">
    <property type="component" value="Chromosome 5"/>
</dbReference>
<dbReference type="EMBL" id="CM003102">
    <property type="protein sequence ID" value="KUI69915.1"/>
    <property type="molecule type" value="Genomic_DNA"/>
</dbReference>